<name>B3R3L9_CUPTR</name>
<evidence type="ECO:0000313" key="2">
    <source>
        <dbReference type="Proteomes" id="UP000001692"/>
    </source>
</evidence>
<proteinExistence type="predicted"/>
<protein>
    <submittedName>
        <fullName evidence="1">Uncharacterized protein</fullName>
    </submittedName>
</protein>
<keyword evidence="2" id="KW-1185">Reference proteome</keyword>
<dbReference type="KEGG" id="cti:RALTA_A0934"/>
<dbReference type="HOGENOM" id="CLU_2860191_0_0_4"/>
<sequence>MLIFDNRQVIAIAAGIATAAAFGACVMAIQTQVAAGVKHIDWGDIVPPFLLMWIGLHHLAKVLG</sequence>
<dbReference type="AlphaFoldDB" id="B3R3L9"/>
<evidence type="ECO:0000313" key="1">
    <source>
        <dbReference type="EMBL" id="CAQ68902.1"/>
    </source>
</evidence>
<organism evidence="1 2">
    <name type="scientific">Cupriavidus taiwanensis (strain DSM 17343 / BCRC 17206 / CCUG 44338 / CIP 107171 / LMG 19424 / R1)</name>
    <name type="common">Ralstonia taiwanensis (strain LMG 19424)</name>
    <dbReference type="NCBI Taxonomy" id="977880"/>
    <lineage>
        <taxon>Bacteria</taxon>
        <taxon>Pseudomonadati</taxon>
        <taxon>Pseudomonadota</taxon>
        <taxon>Betaproteobacteria</taxon>
        <taxon>Burkholderiales</taxon>
        <taxon>Burkholderiaceae</taxon>
        <taxon>Cupriavidus</taxon>
    </lineage>
</organism>
<dbReference type="EMBL" id="CU633749">
    <property type="protein sequence ID" value="CAQ68902.1"/>
    <property type="molecule type" value="Genomic_DNA"/>
</dbReference>
<accession>B3R3L9</accession>
<gene>
    <name evidence="1" type="ordered locus">RALTA_A0934</name>
</gene>
<reference evidence="1 2" key="1">
    <citation type="journal article" date="2008" name="Genome Res.">
        <title>Genome sequence of the beta-rhizobium Cupriavidus taiwanensis and comparative genomics of rhizobia.</title>
        <authorList>
            <person name="Amadou C."/>
            <person name="Pascal G."/>
            <person name="Mangenot S."/>
            <person name="Glew M."/>
            <person name="Bontemps C."/>
            <person name="Capela D."/>
            <person name="Carrere S."/>
            <person name="Cruveiller S."/>
            <person name="Dossat C."/>
            <person name="Lajus A."/>
            <person name="Marchetti M."/>
            <person name="Poinsot V."/>
            <person name="Rouy Z."/>
            <person name="Servin B."/>
            <person name="Saad M."/>
            <person name="Schenowitz C."/>
            <person name="Barbe V."/>
            <person name="Batut J."/>
            <person name="Medigue C."/>
            <person name="Masson-Boivin C."/>
        </authorList>
    </citation>
    <scope>NUCLEOTIDE SEQUENCE [LARGE SCALE GENOMIC DNA]</scope>
    <source>
        <strain evidence="2">DSM 17343 / BCRC 17206 / CCUG 44338 / CIP 107171 / LMG 19424 / R1</strain>
    </source>
</reference>
<dbReference type="PROSITE" id="PS51257">
    <property type="entry name" value="PROKAR_LIPOPROTEIN"/>
    <property type="match status" value="1"/>
</dbReference>
<dbReference type="Proteomes" id="UP000001692">
    <property type="component" value="Chromosome 1"/>
</dbReference>